<name>A0AA36MGZ2_9DINO</name>
<dbReference type="EC" id="2.7.11.1" evidence="1"/>
<dbReference type="InterPro" id="IPR011009">
    <property type="entry name" value="Kinase-like_dom_sf"/>
</dbReference>
<feature type="transmembrane region" description="Helical" evidence="11">
    <location>
        <begin position="132"/>
        <end position="152"/>
    </location>
</feature>
<dbReference type="Pfam" id="PF00069">
    <property type="entry name" value="Pkinase"/>
    <property type="match status" value="1"/>
</dbReference>
<dbReference type="InterPro" id="IPR000719">
    <property type="entry name" value="Prot_kinase_dom"/>
</dbReference>
<dbReference type="Proteomes" id="UP001178507">
    <property type="component" value="Unassembled WGS sequence"/>
</dbReference>
<dbReference type="SUPFAM" id="SSF48403">
    <property type="entry name" value="Ankyrin repeat"/>
    <property type="match status" value="1"/>
</dbReference>
<dbReference type="SMART" id="SM00220">
    <property type="entry name" value="S_TKc"/>
    <property type="match status" value="1"/>
</dbReference>
<feature type="signal peptide" evidence="12">
    <location>
        <begin position="1"/>
        <end position="18"/>
    </location>
</feature>
<keyword evidence="15" id="KW-1185">Reference proteome</keyword>
<evidence type="ECO:0000256" key="12">
    <source>
        <dbReference type="SAM" id="SignalP"/>
    </source>
</evidence>
<feature type="transmembrane region" description="Helical" evidence="11">
    <location>
        <begin position="42"/>
        <end position="63"/>
    </location>
</feature>
<evidence type="ECO:0000256" key="3">
    <source>
        <dbReference type="ARBA" id="ARBA00022679"/>
    </source>
</evidence>
<dbReference type="InterPro" id="IPR036770">
    <property type="entry name" value="Ankyrin_rpt-contain_sf"/>
</dbReference>
<keyword evidence="5" id="KW-0418">Kinase</keyword>
<evidence type="ECO:0000259" key="13">
    <source>
        <dbReference type="PROSITE" id="PS50011"/>
    </source>
</evidence>
<sequence>MARFSCAAFLLLHGSCIAAQLAALAVLAGHSELGLGLLPQAIGLLVLQLLLSTVCCWVAWQELKSLNLSLLQRCVLAPWALLVLGVGQMIQPWLAWKEQSTPRGPNQSLRRTRPATRMVTGPPRFSCSGAEAVAQGSAFAAVVLSLLTWGMWHPTALDLVSRSLLWTCAGLSVVSASLSLVEMDQTLSETVAAALSSRPGRAFPLHLGLRMVEICSRIWVWMVLVALLRDQRVPVVALLLLDYVVTALALGGRAAMLLALPAMMANIVRFVDTAAWSIRARKATRRLAWLRHVETLSASVGAALWLAGFWPSLPRRGAVRSWKDMELFLADAHNVLPVLGAACVLLYHPLAFSLGRLHAAQVRADGLHRAAARGDVEAVSRLLREQSAEVSCRRNGLLDGLNALSPEGLAPLHLAASAGADRAVRALLRAQAEVSVAGAGGVTPLMLSAEAGHDKVLRLLLAHGAAQAISQASADGNTALHLAAREGHSECIHRLLRARADPGVVNARGLSAFDLARSQKFLESEVRGSHILSTVAASEVKSSHGSMSRAQEDVLQLPMHTGSSLRGTPERTPRPSAPSPTVTVRSNASVLDVPVIAAADSALDELLAEASRGGLRLSHVAGSVLTEASRSSGQTPFASRTALAGSAVKVTGLASLVALASPGVLRRLASRPRAGAGHQGGHSDSIEDKEYKLSYFRIVGLIGEGSFGSVYEVCDMRSSGSSMGNPLGPDRRRALKILHRRQYLAQDMLARARQERQVLKAARHPFIVRLYCAFRTPGNELALVMEYCPNGNLNDLIVRMGRPGLSEGLTRKLMAEVLLALEYLHDELDVVFRDLKPENIVLDAALHAKLTDFGLAKAEASSGAWSFVGSQYFVAPEVTPLARRYSPAVDIYTLGLVAWVCLTGGLLSEPDTAPLLGCHQQRIPPPSHEAMRSWLDDRRGVVNGSPQQRQLSELGFGFVDQTTATDPLQRGTASELRGHAFFAESPHSPRLADFNDWVAVLPSMVEEEPLSPGSVATEDSWSWDPRRRS</sequence>
<evidence type="ECO:0000313" key="14">
    <source>
        <dbReference type="EMBL" id="CAJ1371624.1"/>
    </source>
</evidence>
<keyword evidence="6" id="KW-0067">ATP-binding</keyword>
<feature type="repeat" description="ANK" evidence="9">
    <location>
        <begin position="475"/>
        <end position="507"/>
    </location>
</feature>
<reference evidence="14" key="1">
    <citation type="submission" date="2023-08" db="EMBL/GenBank/DDBJ databases">
        <authorList>
            <person name="Chen Y."/>
            <person name="Shah S."/>
            <person name="Dougan E. K."/>
            <person name="Thang M."/>
            <person name="Chan C."/>
        </authorList>
    </citation>
    <scope>NUCLEOTIDE SEQUENCE</scope>
</reference>
<evidence type="ECO:0000256" key="6">
    <source>
        <dbReference type="ARBA" id="ARBA00022840"/>
    </source>
</evidence>
<dbReference type="Gene3D" id="3.30.200.20">
    <property type="entry name" value="Phosphorylase Kinase, domain 1"/>
    <property type="match status" value="1"/>
</dbReference>
<dbReference type="PROSITE" id="PS50088">
    <property type="entry name" value="ANK_REPEAT"/>
    <property type="match status" value="3"/>
</dbReference>
<feature type="region of interest" description="Disordered" evidence="10">
    <location>
        <begin position="560"/>
        <end position="585"/>
    </location>
</feature>
<dbReference type="InterPro" id="IPR050236">
    <property type="entry name" value="Ser_Thr_kinase_AGC"/>
</dbReference>
<evidence type="ECO:0000256" key="4">
    <source>
        <dbReference type="ARBA" id="ARBA00022741"/>
    </source>
</evidence>
<dbReference type="PANTHER" id="PTHR24356:SF1">
    <property type="entry name" value="SERINE_THREONINE-PROTEIN KINASE GREATWALL"/>
    <property type="match status" value="1"/>
</dbReference>
<keyword evidence="12" id="KW-0732">Signal</keyword>
<feature type="transmembrane region" description="Helical" evidence="11">
    <location>
        <begin position="207"/>
        <end position="228"/>
    </location>
</feature>
<dbReference type="Gene3D" id="1.25.40.20">
    <property type="entry name" value="Ankyrin repeat-containing domain"/>
    <property type="match status" value="1"/>
</dbReference>
<feature type="transmembrane region" description="Helical" evidence="11">
    <location>
        <begin position="75"/>
        <end position="96"/>
    </location>
</feature>
<keyword evidence="2" id="KW-0723">Serine/threonine-protein kinase</keyword>
<keyword evidence="3" id="KW-0808">Transferase</keyword>
<feature type="transmembrane region" description="Helical" evidence="11">
    <location>
        <begin position="164"/>
        <end position="181"/>
    </location>
</feature>
<evidence type="ECO:0000256" key="5">
    <source>
        <dbReference type="ARBA" id="ARBA00022777"/>
    </source>
</evidence>
<evidence type="ECO:0000256" key="1">
    <source>
        <dbReference type="ARBA" id="ARBA00012513"/>
    </source>
</evidence>
<protein>
    <recommendedName>
        <fullName evidence="1">non-specific serine/threonine protein kinase</fullName>
        <ecNumber evidence="1">2.7.11.1</ecNumber>
    </recommendedName>
</protein>
<evidence type="ECO:0000256" key="11">
    <source>
        <dbReference type="SAM" id="Phobius"/>
    </source>
</evidence>
<feature type="transmembrane region" description="Helical" evidence="11">
    <location>
        <begin position="235"/>
        <end position="252"/>
    </location>
</feature>
<feature type="repeat" description="ANK" evidence="9">
    <location>
        <begin position="407"/>
        <end position="439"/>
    </location>
</feature>
<proteinExistence type="predicted"/>
<dbReference type="GO" id="GO:0005524">
    <property type="term" value="F:ATP binding"/>
    <property type="evidence" value="ECO:0007669"/>
    <property type="project" value="UniProtKB-KW"/>
</dbReference>
<dbReference type="Pfam" id="PF12796">
    <property type="entry name" value="Ank_2"/>
    <property type="match status" value="1"/>
</dbReference>
<dbReference type="AlphaFoldDB" id="A0AA36MGZ2"/>
<evidence type="ECO:0000313" key="15">
    <source>
        <dbReference type="Proteomes" id="UP001178507"/>
    </source>
</evidence>
<evidence type="ECO:0000256" key="9">
    <source>
        <dbReference type="PROSITE-ProRule" id="PRU00023"/>
    </source>
</evidence>
<evidence type="ECO:0000256" key="7">
    <source>
        <dbReference type="ARBA" id="ARBA00047899"/>
    </source>
</evidence>
<feature type="domain" description="Protein kinase" evidence="13">
    <location>
        <begin position="696"/>
        <end position="982"/>
    </location>
</feature>
<comment type="caution">
    <text evidence="14">The sequence shown here is derived from an EMBL/GenBank/DDBJ whole genome shotgun (WGS) entry which is preliminary data.</text>
</comment>
<dbReference type="SUPFAM" id="SSF56112">
    <property type="entry name" value="Protein kinase-like (PK-like)"/>
    <property type="match status" value="1"/>
</dbReference>
<evidence type="ECO:0000256" key="8">
    <source>
        <dbReference type="ARBA" id="ARBA00048679"/>
    </source>
</evidence>
<keyword evidence="4" id="KW-0547">Nucleotide-binding</keyword>
<feature type="chain" id="PRO_5041455422" description="non-specific serine/threonine protein kinase" evidence="12">
    <location>
        <begin position="19"/>
        <end position="1029"/>
    </location>
</feature>
<feature type="repeat" description="ANK" evidence="9">
    <location>
        <begin position="440"/>
        <end position="465"/>
    </location>
</feature>
<dbReference type="PANTHER" id="PTHR24356">
    <property type="entry name" value="SERINE/THREONINE-PROTEIN KINASE"/>
    <property type="match status" value="1"/>
</dbReference>
<comment type="catalytic activity">
    <reaction evidence="8">
        <text>L-seryl-[protein] + ATP = O-phospho-L-seryl-[protein] + ADP + H(+)</text>
        <dbReference type="Rhea" id="RHEA:17989"/>
        <dbReference type="Rhea" id="RHEA-COMP:9863"/>
        <dbReference type="Rhea" id="RHEA-COMP:11604"/>
        <dbReference type="ChEBI" id="CHEBI:15378"/>
        <dbReference type="ChEBI" id="CHEBI:29999"/>
        <dbReference type="ChEBI" id="CHEBI:30616"/>
        <dbReference type="ChEBI" id="CHEBI:83421"/>
        <dbReference type="ChEBI" id="CHEBI:456216"/>
        <dbReference type="EC" id="2.7.11.1"/>
    </reaction>
</comment>
<dbReference type="EMBL" id="CAUJNA010000089">
    <property type="protein sequence ID" value="CAJ1371624.1"/>
    <property type="molecule type" value="Genomic_DNA"/>
</dbReference>
<evidence type="ECO:0000256" key="10">
    <source>
        <dbReference type="SAM" id="MobiDB-lite"/>
    </source>
</evidence>
<evidence type="ECO:0000256" key="2">
    <source>
        <dbReference type="ARBA" id="ARBA00022527"/>
    </source>
</evidence>
<dbReference type="GO" id="GO:0004674">
    <property type="term" value="F:protein serine/threonine kinase activity"/>
    <property type="evidence" value="ECO:0007669"/>
    <property type="project" value="UniProtKB-KW"/>
</dbReference>
<dbReference type="SMART" id="SM00248">
    <property type="entry name" value="ANK"/>
    <property type="match status" value="4"/>
</dbReference>
<dbReference type="PROSITE" id="PS50297">
    <property type="entry name" value="ANK_REP_REGION"/>
    <property type="match status" value="3"/>
</dbReference>
<feature type="region of interest" description="Disordered" evidence="10">
    <location>
        <begin position="1007"/>
        <end position="1029"/>
    </location>
</feature>
<dbReference type="Gene3D" id="1.10.510.10">
    <property type="entry name" value="Transferase(Phosphotransferase) domain 1"/>
    <property type="match status" value="1"/>
</dbReference>
<dbReference type="InterPro" id="IPR002110">
    <property type="entry name" value="Ankyrin_rpt"/>
</dbReference>
<organism evidence="14 15">
    <name type="scientific">Effrenium voratum</name>
    <dbReference type="NCBI Taxonomy" id="2562239"/>
    <lineage>
        <taxon>Eukaryota</taxon>
        <taxon>Sar</taxon>
        <taxon>Alveolata</taxon>
        <taxon>Dinophyceae</taxon>
        <taxon>Suessiales</taxon>
        <taxon>Symbiodiniaceae</taxon>
        <taxon>Effrenium</taxon>
    </lineage>
</organism>
<comment type="catalytic activity">
    <reaction evidence="7">
        <text>L-threonyl-[protein] + ATP = O-phospho-L-threonyl-[protein] + ADP + H(+)</text>
        <dbReference type="Rhea" id="RHEA:46608"/>
        <dbReference type="Rhea" id="RHEA-COMP:11060"/>
        <dbReference type="Rhea" id="RHEA-COMP:11605"/>
        <dbReference type="ChEBI" id="CHEBI:15378"/>
        <dbReference type="ChEBI" id="CHEBI:30013"/>
        <dbReference type="ChEBI" id="CHEBI:30616"/>
        <dbReference type="ChEBI" id="CHEBI:61977"/>
        <dbReference type="ChEBI" id="CHEBI:456216"/>
        <dbReference type="EC" id="2.7.11.1"/>
    </reaction>
</comment>
<keyword evidence="11" id="KW-0812">Transmembrane</keyword>
<dbReference type="PROSITE" id="PS50011">
    <property type="entry name" value="PROTEIN_KINASE_DOM"/>
    <property type="match status" value="1"/>
</dbReference>
<keyword evidence="9" id="KW-0040">ANK repeat</keyword>
<gene>
    <name evidence="14" type="ORF">EVOR1521_LOCUS1900</name>
</gene>
<keyword evidence="11" id="KW-1133">Transmembrane helix</keyword>
<keyword evidence="11" id="KW-0472">Membrane</keyword>
<accession>A0AA36MGZ2</accession>